<keyword evidence="3" id="KW-1185">Reference proteome</keyword>
<gene>
    <name evidence="2" type="ORF">NDI38_14030</name>
</gene>
<dbReference type="RefSeq" id="WP_190446524.1">
    <property type="nucleotide sequence ID" value="NZ_JAMPLM010000011.1"/>
</dbReference>
<dbReference type="InterPro" id="IPR002740">
    <property type="entry name" value="EVE_domain"/>
</dbReference>
<dbReference type="PANTHER" id="PTHR14087">
    <property type="entry name" value="THYMOCYTE NUCLEAR PROTEIN 1"/>
    <property type="match status" value="1"/>
</dbReference>
<sequence length="151" mass="17290">MNYWLMKSEPDAYGIEDLKRDRTTVWDGVRNYQARNFLRSMAPGDLVFFYHSNTTPPGIVGLMKVAEANIDDPTQFDAKNKYYDPKATKESPRWQTVVVAFVEIFPQFLSLDALRETFNPNELSVVRQGNRLSVMPVPEEVAQTILKQAKG</sequence>
<accession>A0ABV0KK41</accession>
<dbReference type="PANTHER" id="PTHR14087:SF7">
    <property type="entry name" value="THYMOCYTE NUCLEAR PROTEIN 1"/>
    <property type="match status" value="1"/>
</dbReference>
<dbReference type="InterPro" id="IPR047197">
    <property type="entry name" value="THYN1-like_EVE"/>
</dbReference>
<dbReference type="CDD" id="cd21133">
    <property type="entry name" value="EVE"/>
    <property type="match status" value="1"/>
</dbReference>
<dbReference type="Pfam" id="PF01878">
    <property type="entry name" value="EVE"/>
    <property type="match status" value="1"/>
</dbReference>
<organism evidence="2 3">
    <name type="scientific">Stenomitos frigidus AS-A4</name>
    <dbReference type="NCBI Taxonomy" id="2933935"/>
    <lineage>
        <taxon>Bacteria</taxon>
        <taxon>Bacillati</taxon>
        <taxon>Cyanobacteriota</taxon>
        <taxon>Cyanophyceae</taxon>
        <taxon>Leptolyngbyales</taxon>
        <taxon>Leptolyngbyaceae</taxon>
        <taxon>Stenomitos</taxon>
    </lineage>
</organism>
<dbReference type="SUPFAM" id="SSF88697">
    <property type="entry name" value="PUA domain-like"/>
    <property type="match status" value="1"/>
</dbReference>
<protein>
    <submittedName>
        <fullName evidence="2">EVE domain-containing protein</fullName>
    </submittedName>
</protein>
<proteinExistence type="predicted"/>
<reference evidence="2 3" key="1">
    <citation type="submission" date="2022-04" db="EMBL/GenBank/DDBJ databases">
        <title>Positive selection, recombination, and allopatry shape intraspecific diversity of widespread and dominant cyanobacteria.</title>
        <authorList>
            <person name="Wei J."/>
            <person name="Shu W."/>
            <person name="Hu C."/>
        </authorList>
    </citation>
    <scope>NUCLEOTIDE SEQUENCE [LARGE SCALE GENOMIC DNA]</scope>
    <source>
        <strain evidence="2 3">AS-A4</strain>
    </source>
</reference>
<evidence type="ECO:0000313" key="2">
    <source>
        <dbReference type="EMBL" id="MEP1059560.1"/>
    </source>
</evidence>
<evidence type="ECO:0000313" key="3">
    <source>
        <dbReference type="Proteomes" id="UP001476950"/>
    </source>
</evidence>
<dbReference type="Gene3D" id="3.10.590.10">
    <property type="entry name" value="ph1033 like domains"/>
    <property type="match status" value="1"/>
</dbReference>
<name>A0ABV0KK41_9CYAN</name>
<dbReference type="InterPro" id="IPR052181">
    <property type="entry name" value="5hmC_binding"/>
</dbReference>
<comment type="caution">
    <text evidence="2">The sequence shown here is derived from an EMBL/GenBank/DDBJ whole genome shotgun (WGS) entry which is preliminary data.</text>
</comment>
<dbReference type="InterPro" id="IPR015947">
    <property type="entry name" value="PUA-like_sf"/>
</dbReference>
<dbReference type="Proteomes" id="UP001476950">
    <property type="component" value="Unassembled WGS sequence"/>
</dbReference>
<evidence type="ECO:0000259" key="1">
    <source>
        <dbReference type="Pfam" id="PF01878"/>
    </source>
</evidence>
<feature type="domain" description="EVE" evidence="1">
    <location>
        <begin position="2"/>
        <end position="147"/>
    </location>
</feature>
<dbReference type="EMBL" id="JAMPLM010000011">
    <property type="protein sequence ID" value="MEP1059560.1"/>
    <property type="molecule type" value="Genomic_DNA"/>
</dbReference>